<evidence type="ECO:0000313" key="2">
    <source>
        <dbReference type="Proteomes" id="UP000228750"/>
    </source>
</evidence>
<organism evidence="1 2">
    <name type="scientific">Candidatus Magasanikbacteria bacterium CG_4_10_14_0_2_um_filter_41_10</name>
    <dbReference type="NCBI Taxonomy" id="1974638"/>
    <lineage>
        <taxon>Bacteria</taxon>
        <taxon>Candidatus Magasanikiibacteriota</taxon>
    </lineage>
</organism>
<accession>A0A2M7V4S2</accession>
<dbReference type="Gene3D" id="3.30.70.1230">
    <property type="entry name" value="Nucleotide cyclase"/>
    <property type="match status" value="1"/>
</dbReference>
<name>A0A2M7V4S2_9BACT</name>
<dbReference type="InterPro" id="IPR029787">
    <property type="entry name" value="Nucleotide_cyclase"/>
</dbReference>
<dbReference type="SUPFAM" id="SSF55073">
    <property type="entry name" value="Nucleotide cyclase"/>
    <property type="match status" value="1"/>
</dbReference>
<proteinExistence type="predicted"/>
<gene>
    <name evidence="1" type="ORF">COX82_02415</name>
</gene>
<dbReference type="Proteomes" id="UP000228750">
    <property type="component" value="Unassembled WGS sequence"/>
</dbReference>
<dbReference type="EMBL" id="PFPJ01000045">
    <property type="protein sequence ID" value="PIZ93571.1"/>
    <property type="molecule type" value="Genomic_DNA"/>
</dbReference>
<dbReference type="AlphaFoldDB" id="A0A2M7V4S2"/>
<protein>
    <submittedName>
        <fullName evidence="1">Uncharacterized protein</fullName>
    </submittedName>
</protein>
<sequence>MPIADFVNDLKNKAEKRFEEFQIDEIDTISSIKDDAYLEKPTWVGGDHKFVCLFIDLDKSSKISFKKHAVTMAKIYDYFTQTLVDVFNHEVFDADYVDVKGDGAFAIYEGEHASYKAFYAAITFRKIFEEKIKSKFQDDEGGNLSCKIGIHKDKILVKKIGKKGDYNEVWAGRLVNNAAKLSREFQDSPEKFNGSKSPIIISEEVYNDFVAQPEFGLYNCHNLDVSVLDQEIPVFTEVTDFSDDTLGEKFYFTQVDWCKHCADDYINKVN</sequence>
<evidence type="ECO:0000313" key="1">
    <source>
        <dbReference type="EMBL" id="PIZ93571.1"/>
    </source>
</evidence>
<reference evidence="2" key="1">
    <citation type="submission" date="2017-09" db="EMBL/GenBank/DDBJ databases">
        <title>Depth-based differentiation of microbial function through sediment-hosted aquifers and enrichment of novel symbionts in the deep terrestrial subsurface.</title>
        <authorList>
            <person name="Probst A.J."/>
            <person name="Ladd B."/>
            <person name="Jarett J.K."/>
            <person name="Geller-Mcgrath D.E."/>
            <person name="Sieber C.M.K."/>
            <person name="Emerson J.B."/>
            <person name="Anantharaman K."/>
            <person name="Thomas B.C."/>
            <person name="Malmstrom R."/>
            <person name="Stieglmeier M."/>
            <person name="Klingl A."/>
            <person name="Woyke T."/>
            <person name="Ryan C.M."/>
            <person name="Banfield J.F."/>
        </authorList>
    </citation>
    <scope>NUCLEOTIDE SEQUENCE [LARGE SCALE GENOMIC DNA]</scope>
</reference>
<comment type="caution">
    <text evidence="1">The sequence shown here is derived from an EMBL/GenBank/DDBJ whole genome shotgun (WGS) entry which is preliminary data.</text>
</comment>